<evidence type="ECO:0000313" key="2">
    <source>
        <dbReference type="Proteomes" id="UP001055153"/>
    </source>
</evidence>
<reference evidence="1" key="1">
    <citation type="journal article" date="2021" name="Front. Microbiol.">
        <title>Comprehensive Comparative Genomics and Phenotyping of Methylobacterium Species.</title>
        <authorList>
            <person name="Alessa O."/>
            <person name="Ogura Y."/>
            <person name="Fujitani Y."/>
            <person name="Takami H."/>
            <person name="Hayashi T."/>
            <person name="Sahin N."/>
            <person name="Tani A."/>
        </authorList>
    </citation>
    <scope>NUCLEOTIDE SEQUENCE</scope>
    <source>
        <strain evidence="1">DSM 17168</strain>
    </source>
</reference>
<sequence length="160" mass="17376">MTKTFPLLGLALGLAVGLDLGTVARADDRVALARGIVEATVTKNLGTAFLQARERSLASLSPEQADRLRPELDKGFADERAKLLDELSREYAQKFSADELKQIARIYEDPVYQKFQAVNADPNSLASTITKTAVTRMMNMLAMATMAQQQPGAGPVPPKQ</sequence>
<name>A0ABQ4SCN9_9HYPH</name>
<dbReference type="EMBL" id="BPQQ01000023">
    <property type="protein sequence ID" value="GJE00304.1"/>
    <property type="molecule type" value="Genomic_DNA"/>
</dbReference>
<reference evidence="1" key="2">
    <citation type="submission" date="2021-08" db="EMBL/GenBank/DDBJ databases">
        <authorList>
            <person name="Tani A."/>
            <person name="Ola A."/>
            <person name="Ogura Y."/>
            <person name="Katsura K."/>
            <person name="Hayashi T."/>
        </authorList>
    </citation>
    <scope>NUCLEOTIDE SEQUENCE</scope>
    <source>
        <strain evidence="1">DSM 17168</strain>
    </source>
</reference>
<keyword evidence="2" id="KW-1185">Reference proteome</keyword>
<evidence type="ECO:0008006" key="3">
    <source>
        <dbReference type="Google" id="ProtNLM"/>
    </source>
</evidence>
<protein>
    <recommendedName>
        <fullName evidence="3">DUF2059 domain-containing protein</fullName>
    </recommendedName>
</protein>
<organism evidence="1 2">
    <name type="scientific">Methylobacterium isbiliense</name>
    <dbReference type="NCBI Taxonomy" id="315478"/>
    <lineage>
        <taxon>Bacteria</taxon>
        <taxon>Pseudomonadati</taxon>
        <taxon>Pseudomonadota</taxon>
        <taxon>Alphaproteobacteria</taxon>
        <taxon>Hyphomicrobiales</taxon>
        <taxon>Methylobacteriaceae</taxon>
        <taxon>Methylobacterium</taxon>
    </lineage>
</organism>
<proteinExistence type="predicted"/>
<dbReference type="RefSeq" id="WP_238235193.1">
    <property type="nucleotide sequence ID" value="NZ_BPQQ01000023.1"/>
</dbReference>
<comment type="caution">
    <text evidence="1">The sequence shown here is derived from an EMBL/GenBank/DDBJ whole genome shotgun (WGS) entry which is preliminary data.</text>
</comment>
<gene>
    <name evidence="1" type="ORF">GMJLKIPL_2225</name>
</gene>
<dbReference type="Proteomes" id="UP001055153">
    <property type="component" value="Unassembled WGS sequence"/>
</dbReference>
<accession>A0ABQ4SCN9</accession>
<evidence type="ECO:0000313" key="1">
    <source>
        <dbReference type="EMBL" id="GJE00304.1"/>
    </source>
</evidence>